<dbReference type="WBParaSite" id="nRc.2.0.1.t22509-RA">
    <property type="protein sequence ID" value="nRc.2.0.1.t22509-RA"/>
    <property type="gene ID" value="nRc.2.0.1.g22509"/>
</dbReference>
<proteinExistence type="predicted"/>
<accession>A0A915J7R4</accession>
<sequence>MMARFDKLDLIPDVVKEIGSLTRSFMDVDHLVEWMADSLSAEEPGVFSAEAPHP</sequence>
<name>A0A915J7R4_ROMCU</name>
<reference evidence="2" key="1">
    <citation type="submission" date="2022-11" db="UniProtKB">
        <authorList>
            <consortium name="WormBaseParasite"/>
        </authorList>
    </citation>
    <scope>IDENTIFICATION</scope>
</reference>
<dbReference type="AlphaFoldDB" id="A0A915J7R4"/>
<organism evidence="1 2">
    <name type="scientific">Romanomermis culicivorax</name>
    <name type="common">Nematode worm</name>
    <dbReference type="NCBI Taxonomy" id="13658"/>
    <lineage>
        <taxon>Eukaryota</taxon>
        <taxon>Metazoa</taxon>
        <taxon>Ecdysozoa</taxon>
        <taxon>Nematoda</taxon>
        <taxon>Enoplea</taxon>
        <taxon>Dorylaimia</taxon>
        <taxon>Mermithida</taxon>
        <taxon>Mermithoidea</taxon>
        <taxon>Mermithidae</taxon>
        <taxon>Romanomermis</taxon>
    </lineage>
</organism>
<evidence type="ECO:0000313" key="1">
    <source>
        <dbReference type="Proteomes" id="UP000887565"/>
    </source>
</evidence>
<dbReference type="Proteomes" id="UP000887565">
    <property type="component" value="Unplaced"/>
</dbReference>
<evidence type="ECO:0000313" key="2">
    <source>
        <dbReference type="WBParaSite" id="nRc.2.0.1.t22509-RA"/>
    </source>
</evidence>
<keyword evidence="1" id="KW-1185">Reference proteome</keyword>
<protein>
    <submittedName>
        <fullName evidence="2">Uncharacterized protein</fullName>
    </submittedName>
</protein>